<dbReference type="AlphaFoldDB" id="A0A1G7MSY5"/>
<keyword evidence="4" id="KW-1185">Reference proteome</keyword>
<dbReference type="InterPro" id="IPR050266">
    <property type="entry name" value="AB_hydrolase_sf"/>
</dbReference>
<dbReference type="PANTHER" id="PTHR43798">
    <property type="entry name" value="MONOACYLGLYCEROL LIPASE"/>
    <property type="match status" value="1"/>
</dbReference>
<dbReference type="STRING" id="282683.SAMN04488105_14112"/>
<dbReference type="PRINTS" id="PR00111">
    <property type="entry name" value="ABHYDROLASE"/>
</dbReference>
<dbReference type="RefSeq" id="WP_089964196.1">
    <property type="nucleotide sequence ID" value="NZ_FNAV01000041.1"/>
</dbReference>
<dbReference type="OrthoDB" id="9804723at2"/>
<dbReference type="SUPFAM" id="SSF53474">
    <property type="entry name" value="alpha/beta-Hydrolases"/>
    <property type="match status" value="1"/>
</dbReference>
<name>A0A1G7MSY5_9RHOB</name>
<dbReference type="Pfam" id="PF00561">
    <property type="entry name" value="Abhydrolase_1"/>
    <property type="match status" value="1"/>
</dbReference>
<dbReference type="EMBL" id="FNAV01000041">
    <property type="protein sequence ID" value="SDF64756.1"/>
    <property type="molecule type" value="Genomic_DNA"/>
</dbReference>
<gene>
    <name evidence="3" type="ORF">SAMN04488105_14112</name>
</gene>
<proteinExistence type="predicted"/>
<reference evidence="4" key="1">
    <citation type="submission" date="2016-10" db="EMBL/GenBank/DDBJ databases">
        <authorList>
            <person name="Varghese N."/>
            <person name="Submissions S."/>
        </authorList>
    </citation>
    <scope>NUCLEOTIDE SEQUENCE [LARGE SCALE GENOMIC DNA]</scope>
    <source>
        <strain evidence="4">DSM 10146</strain>
    </source>
</reference>
<feature type="domain" description="AB hydrolase-1" evidence="2">
    <location>
        <begin position="25"/>
        <end position="249"/>
    </location>
</feature>
<dbReference type="InterPro" id="IPR000073">
    <property type="entry name" value="AB_hydrolase_1"/>
</dbReference>
<dbReference type="GO" id="GO:0016787">
    <property type="term" value="F:hydrolase activity"/>
    <property type="evidence" value="ECO:0007669"/>
    <property type="project" value="UniProtKB-KW"/>
</dbReference>
<protein>
    <submittedName>
        <fullName evidence="3">Pimeloyl-ACP methyl ester carboxylesterase</fullName>
    </submittedName>
</protein>
<accession>A0A1G7MSY5</accession>
<dbReference type="Gene3D" id="3.40.50.1820">
    <property type="entry name" value="alpha/beta hydrolase"/>
    <property type="match status" value="1"/>
</dbReference>
<evidence type="ECO:0000313" key="3">
    <source>
        <dbReference type="EMBL" id="SDF64756.1"/>
    </source>
</evidence>
<evidence type="ECO:0000256" key="1">
    <source>
        <dbReference type="ARBA" id="ARBA00022801"/>
    </source>
</evidence>
<sequence length="270" mass="28510">MTLKTLPLSEDGTRLSYREAGEGAPLVLIHGVGMQSAAWAPQFPALSRRCRVLALDMPGHGGSSPLAVDAELPDFVAWLDRALGALGLGLVSLAGHSMGALIAGGYAVTHSEKVARVALLNGVFRRSPEARAAVEARAAELHAGDVDIAAPLLRWFGEDRGHLTARESVAGWLAEVSPRGYATAYGAFSRGDDIYADRFAAIRCPLLALTGDQDPNSTPAMARAMADAAPEGRALVIEGHRHMVNLTAPDRVSQALIDWMETPSTVEVTS</sequence>
<evidence type="ECO:0000259" key="2">
    <source>
        <dbReference type="Pfam" id="PF00561"/>
    </source>
</evidence>
<evidence type="ECO:0000313" key="4">
    <source>
        <dbReference type="Proteomes" id="UP000198994"/>
    </source>
</evidence>
<dbReference type="InterPro" id="IPR029058">
    <property type="entry name" value="AB_hydrolase_fold"/>
</dbReference>
<dbReference type="Proteomes" id="UP000198994">
    <property type="component" value="Unassembled WGS sequence"/>
</dbReference>
<organism evidence="3 4">
    <name type="scientific">Salipiger thiooxidans</name>
    <dbReference type="NCBI Taxonomy" id="282683"/>
    <lineage>
        <taxon>Bacteria</taxon>
        <taxon>Pseudomonadati</taxon>
        <taxon>Pseudomonadota</taxon>
        <taxon>Alphaproteobacteria</taxon>
        <taxon>Rhodobacterales</taxon>
        <taxon>Roseobacteraceae</taxon>
        <taxon>Salipiger</taxon>
    </lineage>
</organism>
<dbReference type="GO" id="GO:0016020">
    <property type="term" value="C:membrane"/>
    <property type="evidence" value="ECO:0007669"/>
    <property type="project" value="TreeGrafter"/>
</dbReference>
<dbReference type="PANTHER" id="PTHR43798:SF31">
    <property type="entry name" value="AB HYDROLASE SUPERFAMILY PROTEIN YCLE"/>
    <property type="match status" value="1"/>
</dbReference>
<keyword evidence="1" id="KW-0378">Hydrolase</keyword>